<protein>
    <submittedName>
        <fullName evidence="2">Uncharacterized protein</fullName>
    </submittedName>
</protein>
<sequence>MTPPSSHYLRHRFIFSQPPHPPPRFARPNHHLRLPQDGTAMVVVGIDLYIFISNFHITDKIMREQLVADRFFFVISLLYGLLSPTLCLTSFGLKILLGFILR</sequence>
<evidence type="ECO:0000313" key="2">
    <source>
        <dbReference type="EMBL" id="OTF92257.1"/>
    </source>
</evidence>
<evidence type="ECO:0000313" key="3">
    <source>
        <dbReference type="Proteomes" id="UP000215914"/>
    </source>
</evidence>
<accession>A0A251S0M3</accession>
<evidence type="ECO:0000256" key="1">
    <source>
        <dbReference type="SAM" id="Phobius"/>
    </source>
</evidence>
<dbReference type="AlphaFoldDB" id="A0A251S0M3"/>
<organism evidence="2 3">
    <name type="scientific">Helianthus annuus</name>
    <name type="common">Common sunflower</name>
    <dbReference type="NCBI Taxonomy" id="4232"/>
    <lineage>
        <taxon>Eukaryota</taxon>
        <taxon>Viridiplantae</taxon>
        <taxon>Streptophyta</taxon>
        <taxon>Embryophyta</taxon>
        <taxon>Tracheophyta</taxon>
        <taxon>Spermatophyta</taxon>
        <taxon>Magnoliopsida</taxon>
        <taxon>eudicotyledons</taxon>
        <taxon>Gunneridae</taxon>
        <taxon>Pentapetalae</taxon>
        <taxon>asterids</taxon>
        <taxon>campanulids</taxon>
        <taxon>Asterales</taxon>
        <taxon>Asteraceae</taxon>
        <taxon>Asteroideae</taxon>
        <taxon>Heliantheae alliance</taxon>
        <taxon>Heliantheae</taxon>
        <taxon>Helianthus</taxon>
    </lineage>
</organism>
<keyword evidence="3" id="KW-1185">Reference proteome</keyword>
<reference evidence="3" key="1">
    <citation type="journal article" date="2017" name="Nature">
        <title>The sunflower genome provides insights into oil metabolism, flowering and Asterid evolution.</title>
        <authorList>
            <person name="Badouin H."/>
            <person name="Gouzy J."/>
            <person name="Grassa C.J."/>
            <person name="Murat F."/>
            <person name="Staton S.E."/>
            <person name="Cottret L."/>
            <person name="Lelandais-Briere C."/>
            <person name="Owens G.L."/>
            <person name="Carrere S."/>
            <person name="Mayjonade B."/>
            <person name="Legrand L."/>
            <person name="Gill N."/>
            <person name="Kane N.C."/>
            <person name="Bowers J.E."/>
            <person name="Hubner S."/>
            <person name="Bellec A."/>
            <person name="Berard A."/>
            <person name="Berges H."/>
            <person name="Blanchet N."/>
            <person name="Boniface M.C."/>
            <person name="Brunel D."/>
            <person name="Catrice O."/>
            <person name="Chaidir N."/>
            <person name="Claudel C."/>
            <person name="Donnadieu C."/>
            <person name="Faraut T."/>
            <person name="Fievet G."/>
            <person name="Helmstetter N."/>
            <person name="King M."/>
            <person name="Knapp S.J."/>
            <person name="Lai Z."/>
            <person name="Le Paslier M.C."/>
            <person name="Lippi Y."/>
            <person name="Lorenzon L."/>
            <person name="Mandel J.R."/>
            <person name="Marage G."/>
            <person name="Marchand G."/>
            <person name="Marquand E."/>
            <person name="Bret-Mestries E."/>
            <person name="Morien E."/>
            <person name="Nambeesan S."/>
            <person name="Nguyen T."/>
            <person name="Pegot-Espagnet P."/>
            <person name="Pouilly N."/>
            <person name="Raftis F."/>
            <person name="Sallet E."/>
            <person name="Schiex T."/>
            <person name="Thomas J."/>
            <person name="Vandecasteele C."/>
            <person name="Vares D."/>
            <person name="Vear F."/>
            <person name="Vautrin S."/>
            <person name="Crespi M."/>
            <person name="Mangin B."/>
            <person name="Burke J.M."/>
            <person name="Salse J."/>
            <person name="Munos S."/>
            <person name="Vincourt P."/>
            <person name="Rieseberg L.H."/>
            <person name="Langlade N.B."/>
        </authorList>
    </citation>
    <scope>NUCLEOTIDE SEQUENCE [LARGE SCALE GENOMIC DNA]</scope>
    <source>
        <strain evidence="3">cv. SF193</strain>
    </source>
</reference>
<proteinExistence type="predicted"/>
<dbReference type="InParanoid" id="A0A251S0M3"/>
<keyword evidence="1" id="KW-0472">Membrane</keyword>
<feature type="transmembrane region" description="Helical" evidence="1">
    <location>
        <begin position="38"/>
        <end position="59"/>
    </location>
</feature>
<feature type="transmembrane region" description="Helical" evidence="1">
    <location>
        <begin position="71"/>
        <end position="101"/>
    </location>
</feature>
<dbReference type="Proteomes" id="UP000215914">
    <property type="component" value="Chromosome 16"/>
</dbReference>
<dbReference type="EMBL" id="CM007905">
    <property type="protein sequence ID" value="OTF92257.1"/>
    <property type="molecule type" value="Genomic_DNA"/>
</dbReference>
<name>A0A251S0M3_HELAN</name>
<keyword evidence="1" id="KW-0812">Transmembrane</keyword>
<keyword evidence="1" id="KW-1133">Transmembrane helix</keyword>
<gene>
    <name evidence="2" type="ORF">HannXRQ_Chr16g0519901</name>
</gene>